<name>A0A1W1UHC2_9PAST</name>
<feature type="transmembrane region" description="Helical" evidence="7">
    <location>
        <begin position="174"/>
        <end position="192"/>
    </location>
</feature>
<keyword evidence="6 7" id="KW-0472">Membrane</keyword>
<evidence type="ECO:0000256" key="5">
    <source>
        <dbReference type="ARBA" id="ARBA00022989"/>
    </source>
</evidence>
<evidence type="ECO:0000256" key="7">
    <source>
        <dbReference type="RuleBase" id="RU367016"/>
    </source>
</evidence>
<dbReference type="PANTHER" id="PTHR30353:SF15">
    <property type="entry name" value="INNER MEMBRANE PROTEIN YABI"/>
    <property type="match status" value="1"/>
</dbReference>
<gene>
    <name evidence="9" type="ORF">SAMN05660772_01639</name>
</gene>
<dbReference type="GO" id="GO:0005886">
    <property type="term" value="C:plasma membrane"/>
    <property type="evidence" value="ECO:0007669"/>
    <property type="project" value="UniProtKB-SubCell"/>
</dbReference>
<feature type="transmembrane region" description="Helical" evidence="7">
    <location>
        <begin position="133"/>
        <end position="154"/>
    </location>
</feature>
<comment type="similarity">
    <text evidence="2 7">Belongs to the DedA family.</text>
</comment>
<sequence>MQFFIDFFTNYGYFAVFFVLLLCGMGVPIPEDITLVSGGIISGLGYANPHWMVVVGMIGVLFGDCLMYMLGRFYGVKILRFRLIKRFITFKRLKMVKDKFDRYGNRLLFFARFLPGLRTPVYIISGITRRVGFVRFLLIDFFAAIISVPIWVYLGHHGAENIDWIKAQMRHGQMGIYLILAVIIVAVGITYWKRKRKQLEENQE</sequence>
<keyword evidence="3 7" id="KW-1003">Cell membrane</keyword>
<dbReference type="RefSeq" id="WP_115306385.1">
    <property type="nucleotide sequence ID" value="NZ_FWWV01000003.1"/>
</dbReference>
<dbReference type="InterPro" id="IPR032816">
    <property type="entry name" value="VTT_dom"/>
</dbReference>
<reference evidence="10" key="1">
    <citation type="submission" date="2017-04" db="EMBL/GenBank/DDBJ databases">
        <authorList>
            <person name="Varghese N."/>
            <person name="Submissions S."/>
        </authorList>
    </citation>
    <scope>NUCLEOTIDE SEQUENCE [LARGE SCALE GENOMIC DNA]</scope>
    <source>
        <strain evidence="10">DSM 23072</strain>
    </source>
</reference>
<keyword evidence="4 7" id="KW-0812">Transmembrane</keyword>
<evidence type="ECO:0000256" key="2">
    <source>
        <dbReference type="ARBA" id="ARBA00010792"/>
    </source>
</evidence>
<dbReference type="Proteomes" id="UP000192408">
    <property type="component" value="Unassembled WGS sequence"/>
</dbReference>
<comment type="subcellular location">
    <subcellularLocation>
        <location evidence="1 7">Cell membrane</location>
        <topology evidence="1 7">Multi-pass membrane protein</topology>
    </subcellularLocation>
</comment>
<dbReference type="InterPro" id="IPR032818">
    <property type="entry name" value="DedA-like"/>
</dbReference>
<keyword evidence="10" id="KW-1185">Reference proteome</keyword>
<evidence type="ECO:0000256" key="1">
    <source>
        <dbReference type="ARBA" id="ARBA00004651"/>
    </source>
</evidence>
<dbReference type="EMBL" id="FWWV01000003">
    <property type="protein sequence ID" value="SMB80496.1"/>
    <property type="molecule type" value="Genomic_DNA"/>
</dbReference>
<dbReference type="PANTHER" id="PTHR30353">
    <property type="entry name" value="INNER MEMBRANE PROTEIN DEDA-RELATED"/>
    <property type="match status" value="1"/>
</dbReference>
<evidence type="ECO:0000256" key="6">
    <source>
        <dbReference type="ARBA" id="ARBA00023136"/>
    </source>
</evidence>
<keyword evidence="5 7" id="KW-1133">Transmembrane helix</keyword>
<evidence type="ECO:0000313" key="9">
    <source>
        <dbReference type="EMBL" id="SMB80496.1"/>
    </source>
</evidence>
<evidence type="ECO:0000256" key="4">
    <source>
        <dbReference type="ARBA" id="ARBA00022692"/>
    </source>
</evidence>
<dbReference type="AlphaFoldDB" id="A0A1W1UHC2"/>
<dbReference type="Pfam" id="PF09335">
    <property type="entry name" value="VTT_dom"/>
    <property type="match status" value="1"/>
</dbReference>
<dbReference type="STRING" id="1122938.SAMN05660772_01639"/>
<evidence type="ECO:0000256" key="3">
    <source>
        <dbReference type="ARBA" id="ARBA00022475"/>
    </source>
</evidence>
<protein>
    <submittedName>
        <fullName evidence="9">Membrane protein DedA, SNARE-associated domain</fullName>
    </submittedName>
</protein>
<organism evidence="9 10">
    <name type="scientific">Pasteurella testudinis DSM 23072</name>
    <dbReference type="NCBI Taxonomy" id="1122938"/>
    <lineage>
        <taxon>Bacteria</taxon>
        <taxon>Pseudomonadati</taxon>
        <taxon>Pseudomonadota</taxon>
        <taxon>Gammaproteobacteria</taxon>
        <taxon>Pasteurellales</taxon>
        <taxon>Pasteurellaceae</taxon>
        <taxon>Pasteurella</taxon>
    </lineage>
</organism>
<evidence type="ECO:0000259" key="8">
    <source>
        <dbReference type="Pfam" id="PF09335"/>
    </source>
</evidence>
<evidence type="ECO:0000313" key="10">
    <source>
        <dbReference type="Proteomes" id="UP000192408"/>
    </source>
</evidence>
<feature type="transmembrane region" description="Helical" evidence="7">
    <location>
        <begin position="12"/>
        <end position="30"/>
    </location>
</feature>
<accession>A0A1W1UHC2</accession>
<proteinExistence type="inferred from homology"/>
<feature type="transmembrane region" description="Helical" evidence="7">
    <location>
        <begin position="50"/>
        <end position="70"/>
    </location>
</feature>
<feature type="domain" description="VTT" evidence="8">
    <location>
        <begin position="29"/>
        <end position="156"/>
    </location>
</feature>